<feature type="transmembrane region" description="Helical" evidence="6">
    <location>
        <begin position="250"/>
        <end position="267"/>
    </location>
</feature>
<evidence type="ECO:0000256" key="4">
    <source>
        <dbReference type="ARBA" id="ARBA00022989"/>
    </source>
</evidence>
<keyword evidence="3 6" id="KW-0812">Transmembrane</keyword>
<feature type="domain" description="EamA" evidence="7">
    <location>
        <begin position="159"/>
        <end position="290"/>
    </location>
</feature>
<dbReference type="InterPro" id="IPR000620">
    <property type="entry name" value="EamA_dom"/>
</dbReference>
<feature type="domain" description="EamA" evidence="7">
    <location>
        <begin position="6"/>
        <end position="145"/>
    </location>
</feature>
<evidence type="ECO:0000256" key="1">
    <source>
        <dbReference type="ARBA" id="ARBA00004141"/>
    </source>
</evidence>
<feature type="transmembrane region" description="Helical" evidence="6">
    <location>
        <begin position="105"/>
        <end position="122"/>
    </location>
</feature>
<reference evidence="8 9" key="1">
    <citation type="submission" date="2021-06" db="EMBL/GenBank/DDBJ databases">
        <authorList>
            <person name="Sun Q."/>
            <person name="Li D."/>
        </authorList>
    </citation>
    <scope>NUCLEOTIDE SEQUENCE [LARGE SCALE GENOMIC DNA]</scope>
    <source>
        <strain evidence="8 9">MSJd-7</strain>
    </source>
</reference>
<dbReference type="RefSeq" id="WP_216470601.1">
    <property type="nucleotide sequence ID" value="NZ_JAHLQI010000005.1"/>
</dbReference>
<comment type="similarity">
    <text evidence="2">Belongs to the EamA transporter family.</text>
</comment>
<dbReference type="PANTHER" id="PTHR32322:SF2">
    <property type="entry name" value="EAMA DOMAIN-CONTAINING PROTEIN"/>
    <property type="match status" value="1"/>
</dbReference>
<sequence>MSKYTKGVLITLLGGVCWGLSGTCSQYLCSVQGMDTRWVTALRLLGAGVVLLLLAAVQQREQLQKLLRDKRAVLYCVVFGVCGLLFTQFTYITSITKSNSGTATVLQYLSVVIVLFVECITMRRLPVRCEWLAMGSCLFGTFLVATHGSVTSLYISRDGLIWGFISAVAAAAYIIIPQRLMRKWGSILPVGMGMLSGGIACVLLMRIWTIPVSFSAQSIVMTIFVVLIGTALAFTAFLQGTAIVGPARGNMLGCVEPLTATLTTALFMHTAFAGMDLIGFAFILATVFILAKKA</sequence>
<feature type="transmembrane region" description="Helical" evidence="6">
    <location>
        <begin position="273"/>
        <end position="291"/>
    </location>
</feature>
<dbReference type="PANTHER" id="PTHR32322">
    <property type="entry name" value="INNER MEMBRANE TRANSPORTER"/>
    <property type="match status" value="1"/>
</dbReference>
<organism evidence="8 9">
    <name type="scientific">Butyricicoccus intestinisimiae</name>
    <dbReference type="NCBI Taxonomy" id="2841509"/>
    <lineage>
        <taxon>Bacteria</taxon>
        <taxon>Bacillati</taxon>
        <taxon>Bacillota</taxon>
        <taxon>Clostridia</taxon>
        <taxon>Eubacteriales</taxon>
        <taxon>Butyricicoccaceae</taxon>
        <taxon>Butyricicoccus</taxon>
    </lineage>
</organism>
<proteinExistence type="inferred from homology"/>
<evidence type="ECO:0000256" key="3">
    <source>
        <dbReference type="ARBA" id="ARBA00022692"/>
    </source>
</evidence>
<comment type="caution">
    <text evidence="8">The sequence shown here is derived from an EMBL/GenBank/DDBJ whole genome shotgun (WGS) entry which is preliminary data.</text>
</comment>
<evidence type="ECO:0000259" key="7">
    <source>
        <dbReference type="Pfam" id="PF00892"/>
    </source>
</evidence>
<keyword evidence="5 6" id="KW-0472">Membrane</keyword>
<dbReference type="Pfam" id="PF00892">
    <property type="entry name" value="EamA"/>
    <property type="match status" value="2"/>
</dbReference>
<feature type="transmembrane region" description="Helical" evidence="6">
    <location>
        <begin position="72"/>
        <end position="93"/>
    </location>
</feature>
<feature type="transmembrane region" description="Helical" evidence="6">
    <location>
        <begin position="131"/>
        <end position="154"/>
    </location>
</feature>
<gene>
    <name evidence="8" type="ORF">KQI75_09765</name>
</gene>
<evidence type="ECO:0000313" key="9">
    <source>
        <dbReference type="Proteomes" id="UP000783588"/>
    </source>
</evidence>
<comment type="subcellular location">
    <subcellularLocation>
        <location evidence="1">Membrane</location>
        <topology evidence="1">Multi-pass membrane protein</topology>
    </subcellularLocation>
</comment>
<protein>
    <submittedName>
        <fullName evidence="8">DMT family transporter</fullName>
    </submittedName>
</protein>
<feature type="transmembrane region" description="Helical" evidence="6">
    <location>
        <begin position="188"/>
        <end position="208"/>
    </location>
</feature>
<feature type="transmembrane region" description="Helical" evidence="6">
    <location>
        <begin position="160"/>
        <end position="176"/>
    </location>
</feature>
<feature type="transmembrane region" description="Helical" evidence="6">
    <location>
        <begin position="214"/>
        <end position="238"/>
    </location>
</feature>
<keyword evidence="4 6" id="KW-1133">Transmembrane helix</keyword>
<evidence type="ECO:0000256" key="5">
    <source>
        <dbReference type="ARBA" id="ARBA00023136"/>
    </source>
</evidence>
<dbReference type="Proteomes" id="UP000783588">
    <property type="component" value="Unassembled WGS sequence"/>
</dbReference>
<evidence type="ECO:0000256" key="6">
    <source>
        <dbReference type="SAM" id="Phobius"/>
    </source>
</evidence>
<keyword evidence="9" id="KW-1185">Reference proteome</keyword>
<feature type="transmembrane region" description="Helical" evidence="6">
    <location>
        <begin position="41"/>
        <end position="60"/>
    </location>
</feature>
<name>A0ABS6EUK6_9FIRM</name>
<accession>A0ABS6EUK6</accession>
<dbReference type="InterPro" id="IPR050638">
    <property type="entry name" value="AA-Vitamin_Transporters"/>
</dbReference>
<evidence type="ECO:0000256" key="2">
    <source>
        <dbReference type="ARBA" id="ARBA00007362"/>
    </source>
</evidence>
<dbReference type="EMBL" id="JAHLQI010000005">
    <property type="protein sequence ID" value="MBU5490897.1"/>
    <property type="molecule type" value="Genomic_DNA"/>
</dbReference>
<evidence type="ECO:0000313" key="8">
    <source>
        <dbReference type="EMBL" id="MBU5490897.1"/>
    </source>
</evidence>